<reference evidence="2" key="1">
    <citation type="journal article" date="2019" name="Int. J. Syst. Evol. Microbiol.">
        <title>The Global Catalogue of Microorganisms (GCM) 10K type strain sequencing project: providing services to taxonomists for standard genome sequencing and annotation.</title>
        <authorList>
            <consortium name="The Broad Institute Genomics Platform"/>
            <consortium name="The Broad Institute Genome Sequencing Center for Infectious Disease"/>
            <person name="Wu L."/>
            <person name="Ma J."/>
        </authorList>
    </citation>
    <scope>NUCLEOTIDE SEQUENCE [LARGE SCALE GENOMIC DNA]</scope>
    <source>
        <strain evidence="2">KCTC 42805</strain>
    </source>
</reference>
<gene>
    <name evidence="1" type="ORF">ACFSUS_24025</name>
</gene>
<evidence type="ECO:0000313" key="1">
    <source>
        <dbReference type="EMBL" id="MFD2573729.1"/>
    </source>
</evidence>
<sequence>MTKPKRSLRLCTKQLDKPLLLWGVAWHNGDNFALVVYKKGYSADCLPEEAARLIIINQRMSALSSECDLKSNDSLLEEYIKENGGNE</sequence>
<organism evidence="1 2">
    <name type="scientific">Spirosoma soli</name>
    <dbReference type="NCBI Taxonomy" id="1770529"/>
    <lineage>
        <taxon>Bacteria</taxon>
        <taxon>Pseudomonadati</taxon>
        <taxon>Bacteroidota</taxon>
        <taxon>Cytophagia</taxon>
        <taxon>Cytophagales</taxon>
        <taxon>Cytophagaceae</taxon>
        <taxon>Spirosoma</taxon>
    </lineage>
</organism>
<dbReference type="EMBL" id="JBHULN010000020">
    <property type="protein sequence ID" value="MFD2573729.1"/>
    <property type="molecule type" value="Genomic_DNA"/>
</dbReference>
<evidence type="ECO:0000313" key="2">
    <source>
        <dbReference type="Proteomes" id="UP001597469"/>
    </source>
</evidence>
<accession>A0ABW5MAN4</accession>
<dbReference type="Proteomes" id="UP001597469">
    <property type="component" value="Unassembled WGS sequence"/>
</dbReference>
<protein>
    <submittedName>
        <fullName evidence="1">Uncharacterized protein</fullName>
    </submittedName>
</protein>
<comment type="caution">
    <text evidence="1">The sequence shown here is derived from an EMBL/GenBank/DDBJ whole genome shotgun (WGS) entry which is preliminary data.</text>
</comment>
<proteinExistence type="predicted"/>
<keyword evidence="2" id="KW-1185">Reference proteome</keyword>
<name>A0ABW5MAN4_9BACT</name>
<dbReference type="RefSeq" id="WP_381526672.1">
    <property type="nucleotide sequence ID" value="NZ_JBHULN010000020.1"/>
</dbReference>